<dbReference type="InterPro" id="IPR000873">
    <property type="entry name" value="AMP-dep_synth/lig_dom"/>
</dbReference>
<evidence type="ECO:0000256" key="2">
    <source>
        <dbReference type="ARBA" id="ARBA00022553"/>
    </source>
</evidence>
<dbReference type="InterPro" id="IPR051414">
    <property type="entry name" value="Adenylate-forming_Reductase"/>
</dbReference>
<comment type="caution">
    <text evidence="5">The sequence shown here is derived from an EMBL/GenBank/DDBJ whole genome shotgun (WGS) entry which is preliminary data.</text>
</comment>
<keyword evidence="2" id="KW-0597">Phosphoprotein</keyword>
<dbReference type="Proteomes" id="UP000297229">
    <property type="component" value="Unassembled WGS sequence"/>
</dbReference>
<reference evidence="5 6" key="1">
    <citation type="submission" date="2017-12" db="EMBL/GenBank/DDBJ databases">
        <title>Comparative genomics of Botrytis spp.</title>
        <authorList>
            <person name="Valero-Jimenez C.A."/>
            <person name="Tapia P."/>
            <person name="Veloso J."/>
            <person name="Silva-Moreno E."/>
            <person name="Staats M."/>
            <person name="Valdes J.H."/>
            <person name="Van Kan J.A.L."/>
        </authorList>
    </citation>
    <scope>NUCLEOTIDE SEQUENCE [LARGE SCALE GENOMIC DNA]</scope>
    <source>
        <strain evidence="5 6">Be9601</strain>
    </source>
</reference>
<feature type="domain" description="Thioester reductase (TE)" evidence="4">
    <location>
        <begin position="527"/>
        <end position="763"/>
    </location>
</feature>
<evidence type="ECO:0000256" key="1">
    <source>
        <dbReference type="ARBA" id="ARBA00022450"/>
    </source>
</evidence>
<dbReference type="Pfam" id="PF00501">
    <property type="entry name" value="AMP-binding"/>
    <property type="match status" value="1"/>
</dbReference>
<evidence type="ECO:0000259" key="4">
    <source>
        <dbReference type="Pfam" id="PF07993"/>
    </source>
</evidence>
<dbReference type="AlphaFoldDB" id="A0A4Z1I0B7"/>
<dbReference type="Gene3D" id="3.40.50.12780">
    <property type="entry name" value="N-terminal domain of ligase-like"/>
    <property type="match status" value="1"/>
</dbReference>
<keyword evidence="6" id="KW-1185">Reference proteome</keyword>
<organism evidence="5 6">
    <name type="scientific">Botrytis elliptica</name>
    <dbReference type="NCBI Taxonomy" id="278938"/>
    <lineage>
        <taxon>Eukaryota</taxon>
        <taxon>Fungi</taxon>
        <taxon>Dikarya</taxon>
        <taxon>Ascomycota</taxon>
        <taxon>Pezizomycotina</taxon>
        <taxon>Leotiomycetes</taxon>
        <taxon>Helotiales</taxon>
        <taxon>Sclerotiniaceae</taxon>
        <taxon>Botrytis</taxon>
    </lineage>
</organism>
<dbReference type="Pfam" id="PF23562">
    <property type="entry name" value="AMP-binding_C_3"/>
    <property type="match status" value="1"/>
</dbReference>
<dbReference type="Pfam" id="PF07993">
    <property type="entry name" value="NAD_binding_4"/>
    <property type="match status" value="1"/>
</dbReference>
<dbReference type="Gene3D" id="3.40.50.720">
    <property type="entry name" value="NAD(P)-binding Rossmann-like Domain"/>
    <property type="match status" value="1"/>
</dbReference>
<name>A0A4Z1I0B7_9HELO</name>
<dbReference type="SUPFAM" id="SSF51735">
    <property type="entry name" value="NAD(P)-binding Rossmann-fold domains"/>
    <property type="match status" value="1"/>
</dbReference>
<dbReference type="SUPFAM" id="SSF56801">
    <property type="entry name" value="Acetyl-CoA synthetase-like"/>
    <property type="match status" value="2"/>
</dbReference>
<dbReference type="InterPro" id="IPR042099">
    <property type="entry name" value="ANL_N_sf"/>
</dbReference>
<keyword evidence="1" id="KW-0596">Phosphopantetheine</keyword>
<dbReference type="InterPro" id="IPR036291">
    <property type="entry name" value="NAD(P)-bd_dom_sf"/>
</dbReference>
<dbReference type="PANTHER" id="PTHR43439">
    <property type="entry name" value="PHENYLACETATE-COENZYME A LIGASE"/>
    <property type="match status" value="1"/>
</dbReference>
<dbReference type="EMBL" id="PQXM01001495">
    <property type="protein sequence ID" value="TGO54745.1"/>
    <property type="molecule type" value="Genomic_DNA"/>
</dbReference>
<dbReference type="InterPro" id="IPR013120">
    <property type="entry name" value="FAR_NAD-bd"/>
</dbReference>
<evidence type="ECO:0000259" key="3">
    <source>
        <dbReference type="Pfam" id="PF00501"/>
    </source>
</evidence>
<evidence type="ECO:0008006" key="7">
    <source>
        <dbReference type="Google" id="ProtNLM"/>
    </source>
</evidence>
<evidence type="ECO:0000313" key="6">
    <source>
        <dbReference type="Proteomes" id="UP000297229"/>
    </source>
</evidence>
<accession>A0A4Z1I0B7</accession>
<dbReference type="STRING" id="278938.A0A4Z1I0B7"/>
<sequence>MASILFEETSLKPIRRKQLLNNIVDGLAKVRPGTIYAEVPRSATSYECGYRKISYADFANAINGLAHWLHDTLGPAENFPTLAYIGPNDFRYNALMLAAVKAGIPAHANLFKILECKVLITVNPVLPMTHSIIEATGARAIECPDVDELLDNIYPHYPFNKTFEQARKEPLVVLHTSGTTGFPKPIVWNHEWVASWSDWLAIAPPDGYTNQTALWTSSHSENRYEAVLIRNTDSEKVQPIFSVFPSLNQWETHDLYAPHPSIPDLWLYSGRSDDIIVLLTGEKTNPVSMEQQISHHPEVRAALVIGAHRFQTALLIELISPQALSTVERAKAIERIWPTIQQANQECPRHAKVAKSHVFFTSPDKPMGRSGKGMVQRQPTLDLYSKEIDNLYADADKMSSSTSLNLSAPEIEKLKIDMNDSISISRFIHDNISQLIGSITFQDEDDLFIRGMLDSLQTLRLTRILKNTFAIPELEITTLKSREQGIHDSLVEYKAILDEIAPPDNQTHLNGVKDADGTSSEEKIFVLTGSTGTLGSYILQTLLSSSAVSHVFCLNRTAGEQPQIKRSKAHGLPTEFPSNRVTFLQANLSEERLGLEPEIFEKVKASATHIIHNAWPVNFNIPLSSFYPNIKGVINLLEFAATASQTPSLMFLSSLSSVGNFSGDVPENVITDTSASLPMGYSESKFIAENLLAYAADKFSHVSISIARVGQIAGPVSTTGIWNKHEWFPSLVLSSIHLRIIPESLDSTDRSEVDWVPIDLIADILVELVLSQRNDHNHGAKVYHPVNPVLVPWKSLLPRIIETATEGQENKITPVPFAKWIERVRKDAEDLHSKIDFEEMLEKNPAIKLLSFYEGLAKGRGTSILENKKTVQASGKLHSVGISIM</sequence>
<dbReference type="PROSITE" id="PS00455">
    <property type="entry name" value="AMP_BINDING"/>
    <property type="match status" value="1"/>
</dbReference>
<dbReference type="InterPro" id="IPR020845">
    <property type="entry name" value="AMP-binding_CS"/>
</dbReference>
<gene>
    <name evidence="5" type="ORF">BELL_1497g00010</name>
</gene>
<evidence type="ECO:0000313" key="5">
    <source>
        <dbReference type="EMBL" id="TGO54745.1"/>
    </source>
</evidence>
<feature type="domain" description="AMP-dependent synthetase/ligase" evidence="3">
    <location>
        <begin position="42"/>
        <end position="193"/>
    </location>
</feature>
<proteinExistence type="predicted"/>
<protein>
    <recommendedName>
        <fullName evidence="7">Carrier domain-containing protein</fullName>
    </recommendedName>
</protein>
<dbReference type="PANTHER" id="PTHR43439:SF2">
    <property type="entry name" value="ENZYME, PUTATIVE (JCVI)-RELATED"/>
    <property type="match status" value="1"/>
</dbReference>